<keyword evidence="2 3" id="KW-0802">TPR repeat</keyword>
<dbReference type="Pfam" id="PF13181">
    <property type="entry name" value="TPR_8"/>
    <property type="match status" value="1"/>
</dbReference>
<gene>
    <name evidence="5" type="ORF">ACFS6H_17360</name>
</gene>
<dbReference type="InterPro" id="IPR050498">
    <property type="entry name" value="Ycf3"/>
</dbReference>
<reference evidence="6" key="1">
    <citation type="journal article" date="2019" name="Int. J. Syst. Evol. Microbiol.">
        <title>The Global Catalogue of Microorganisms (GCM) 10K type strain sequencing project: providing services to taxonomists for standard genome sequencing and annotation.</title>
        <authorList>
            <consortium name="The Broad Institute Genomics Platform"/>
            <consortium name="The Broad Institute Genome Sequencing Center for Infectious Disease"/>
            <person name="Wu L."/>
            <person name="Ma J."/>
        </authorList>
    </citation>
    <scope>NUCLEOTIDE SEQUENCE [LARGE SCALE GENOMIC DNA]</scope>
    <source>
        <strain evidence="6">KCTC 23299</strain>
    </source>
</reference>
<dbReference type="PANTHER" id="PTHR44858:SF1">
    <property type="entry name" value="UDP-N-ACETYLGLUCOSAMINE--PEPTIDE N-ACETYLGLUCOSAMINYLTRANSFERASE SPINDLY-RELATED"/>
    <property type="match status" value="1"/>
</dbReference>
<accession>A0ABW6ABB8</accession>
<dbReference type="Proteomes" id="UP001597511">
    <property type="component" value="Unassembled WGS sequence"/>
</dbReference>
<feature type="repeat" description="TPR" evidence="3">
    <location>
        <begin position="291"/>
        <end position="324"/>
    </location>
</feature>
<evidence type="ECO:0000256" key="3">
    <source>
        <dbReference type="PROSITE-ProRule" id="PRU00339"/>
    </source>
</evidence>
<sequence>MKFYSPLYLLIGFTCMFLLPACNNNEAVSPYQATLGNPPYKEITDSIKDDPGNVALYARRGGLLNKNELPELALKDFKKAWELSGEEKYALAVGNLMLETNPDSSIHFLLQARQKINNSKLLPLTLAYAYDAKGDINNALTTLDSLLNNYPHELEALLLKNDLLQRKQDTAGAIAVLEKAYSLAPQNKEIINMLSYQYAETNNSKALTLADILIGLDKEKTSANPYYVKGLYYVNQQQNDKALALFNQALTVDYNYLNAYIEKGKILLGAKKNAEALKTFQLANTISPSFPDAYFWIGKTYESNGDKVQAKDYYNKAYQLDKTFTEAKQAAEAVK</sequence>
<feature type="repeat" description="TPR" evidence="3">
    <location>
        <begin position="223"/>
        <end position="256"/>
    </location>
</feature>
<proteinExistence type="predicted"/>
<evidence type="ECO:0000313" key="6">
    <source>
        <dbReference type="Proteomes" id="UP001597511"/>
    </source>
</evidence>
<dbReference type="InterPro" id="IPR011990">
    <property type="entry name" value="TPR-like_helical_dom_sf"/>
</dbReference>
<feature type="signal peptide" evidence="4">
    <location>
        <begin position="1"/>
        <end position="21"/>
    </location>
</feature>
<dbReference type="RefSeq" id="WP_386101921.1">
    <property type="nucleotide sequence ID" value="NZ_JBHUOZ010000003.1"/>
</dbReference>
<evidence type="ECO:0000313" key="5">
    <source>
        <dbReference type="EMBL" id="MFD2921498.1"/>
    </source>
</evidence>
<dbReference type="SMART" id="SM00028">
    <property type="entry name" value="TPR"/>
    <property type="match status" value="5"/>
</dbReference>
<comment type="caution">
    <text evidence="5">The sequence shown here is derived from an EMBL/GenBank/DDBJ whole genome shotgun (WGS) entry which is preliminary data.</text>
</comment>
<feature type="chain" id="PRO_5046441100" evidence="4">
    <location>
        <begin position="22"/>
        <end position="335"/>
    </location>
</feature>
<dbReference type="EMBL" id="JBHUOZ010000003">
    <property type="protein sequence ID" value="MFD2921498.1"/>
    <property type="molecule type" value="Genomic_DNA"/>
</dbReference>
<evidence type="ECO:0000256" key="4">
    <source>
        <dbReference type="SAM" id="SignalP"/>
    </source>
</evidence>
<evidence type="ECO:0000256" key="2">
    <source>
        <dbReference type="ARBA" id="ARBA00022803"/>
    </source>
</evidence>
<dbReference type="PROSITE" id="PS50005">
    <property type="entry name" value="TPR"/>
    <property type="match status" value="2"/>
</dbReference>
<dbReference type="PANTHER" id="PTHR44858">
    <property type="entry name" value="TETRATRICOPEPTIDE REPEAT PROTEIN 6"/>
    <property type="match status" value="1"/>
</dbReference>
<keyword evidence="6" id="KW-1185">Reference proteome</keyword>
<keyword evidence="4" id="KW-0732">Signal</keyword>
<name>A0ABW6ABB8_9BACT</name>
<dbReference type="SUPFAM" id="SSF48452">
    <property type="entry name" value="TPR-like"/>
    <property type="match status" value="1"/>
</dbReference>
<evidence type="ECO:0000256" key="1">
    <source>
        <dbReference type="ARBA" id="ARBA00022737"/>
    </source>
</evidence>
<dbReference type="Gene3D" id="1.25.40.10">
    <property type="entry name" value="Tetratricopeptide repeat domain"/>
    <property type="match status" value="2"/>
</dbReference>
<dbReference type="InterPro" id="IPR019734">
    <property type="entry name" value="TPR_rpt"/>
</dbReference>
<protein>
    <submittedName>
        <fullName evidence="5">Tetratricopeptide repeat protein</fullName>
    </submittedName>
</protein>
<organism evidence="5 6">
    <name type="scientific">Terrimonas rubra</name>
    <dbReference type="NCBI Taxonomy" id="1035890"/>
    <lineage>
        <taxon>Bacteria</taxon>
        <taxon>Pseudomonadati</taxon>
        <taxon>Bacteroidota</taxon>
        <taxon>Chitinophagia</taxon>
        <taxon>Chitinophagales</taxon>
        <taxon>Chitinophagaceae</taxon>
        <taxon>Terrimonas</taxon>
    </lineage>
</organism>
<dbReference type="Pfam" id="PF13432">
    <property type="entry name" value="TPR_16"/>
    <property type="match status" value="2"/>
</dbReference>
<keyword evidence="1" id="KW-0677">Repeat</keyword>